<dbReference type="PANTHER" id="PTHR37828">
    <property type="entry name" value="GSR2449 PROTEIN"/>
    <property type="match status" value="1"/>
</dbReference>
<accession>A0A158I6V4</accession>
<evidence type="ECO:0000313" key="4">
    <source>
        <dbReference type="Proteomes" id="UP000054740"/>
    </source>
</evidence>
<keyword evidence="4" id="KW-1185">Reference proteome</keyword>
<name>A0A158I6V4_CABCO</name>
<reference evidence="4" key="1">
    <citation type="submission" date="2016-01" db="EMBL/GenBank/DDBJ databases">
        <authorList>
            <person name="Peeters C."/>
        </authorList>
    </citation>
    <scope>NUCLEOTIDE SEQUENCE [LARGE SCALE GENOMIC DNA]</scope>
</reference>
<evidence type="ECO:0000256" key="1">
    <source>
        <dbReference type="ARBA" id="ARBA00007689"/>
    </source>
</evidence>
<protein>
    <submittedName>
        <fullName evidence="3">YciI-like protein</fullName>
    </submittedName>
</protein>
<dbReference type="PANTHER" id="PTHR37828:SF1">
    <property type="entry name" value="YCII-RELATED DOMAIN-CONTAINING PROTEIN"/>
    <property type="match status" value="1"/>
</dbReference>
<dbReference type="SUPFAM" id="SSF54909">
    <property type="entry name" value="Dimeric alpha+beta barrel"/>
    <property type="match status" value="1"/>
</dbReference>
<dbReference type="InterPro" id="IPR011008">
    <property type="entry name" value="Dimeric_a/b-barrel"/>
</dbReference>
<dbReference type="Proteomes" id="UP000054740">
    <property type="component" value="Unassembled WGS sequence"/>
</dbReference>
<proteinExistence type="inferred from homology"/>
<evidence type="ECO:0000259" key="2">
    <source>
        <dbReference type="Pfam" id="PF03795"/>
    </source>
</evidence>
<evidence type="ECO:0000313" key="3">
    <source>
        <dbReference type="EMBL" id="SAL51750.1"/>
    </source>
</evidence>
<organism evidence="3 4">
    <name type="scientific">Caballeronia cordobensis</name>
    <name type="common">Burkholderia cordobensis</name>
    <dbReference type="NCBI Taxonomy" id="1353886"/>
    <lineage>
        <taxon>Bacteria</taxon>
        <taxon>Pseudomonadati</taxon>
        <taxon>Pseudomonadota</taxon>
        <taxon>Betaproteobacteria</taxon>
        <taxon>Burkholderiales</taxon>
        <taxon>Burkholderiaceae</taxon>
        <taxon>Caballeronia</taxon>
    </lineage>
</organism>
<sequence length="121" mass="13486">MSDLQTVLRNMLNKTFYVALRKPLDLKRVADVLPRHIEWMLEAERTGEVFLSGPFTGDGPPGSQGGMSILRAPSIEEAQRLIAQDPFIAEGVFEAELRPWLLMEGSLNCTITLSNQRASID</sequence>
<dbReference type="Gene3D" id="3.30.70.1060">
    <property type="entry name" value="Dimeric alpha+beta barrel"/>
    <property type="match status" value="1"/>
</dbReference>
<comment type="similarity">
    <text evidence="1">Belongs to the YciI family.</text>
</comment>
<dbReference type="Pfam" id="PF03795">
    <property type="entry name" value="YCII"/>
    <property type="match status" value="1"/>
</dbReference>
<dbReference type="EMBL" id="FCNY02000010">
    <property type="protein sequence ID" value="SAL51750.1"/>
    <property type="molecule type" value="Genomic_DNA"/>
</dbReference>
<dbReference type="AlphaFoldDB" id="A0A158I6V4"/>
<feature type="domain" description="YCII-related" evidence="2">
    <location>
        <begin position="20"/>
        <end position="98"/>
    </location>
</feature>
<gene>
    <name evidence="3" type="ORF">AWB70_04241</name>
</gene>
<dbReference type="InterPro" id="IPR005545">
    <property type="entry name" value="YCII"/>
</dbReference>
<dbReference type="RefSeq" id="WP_053572488.1">
    <property type="nucleotide sequence ID" value="NZ_FCNY02000010.1"/>
</dbReference>